<protein>
    <submittedName>
        <fullName evidence="1">Uncharacterized protein</fullName>
    </submittedName>
</protein>
<name>A0A0B6YLK8_9EUPU</name>
<evidence type="ECO:0000313" key="1">
    <source>
        <dbReference type="EMBL" id="CEK57108.1"/>
    </source>
</evidence>
<dbReference type="EMBL" id="HACG01010243">
    <property type="protein sequence ID" value="CEK57108.1"/>
    <property type="molecule type" value="Transcribed_RNA"/>
</dbReference>
<feature type="non-terminal residue" evidence="1">
    <location>
        <position position="86"/>
    </location>
</feature>
<sequence>GGMLGELRTVPIYNGSFPQSITSKTNNFYIKFQYTQPLDMICKTFPPCIRFLLEFTSGYDVEEEFRLLMSNVHDNIGYGVNIQDMR</sequence>
<gene>
    <name evidence="1" type="primary">ORF29287</name>
</gene>
<accession>A0A0B6YLK8</accession>
<dbReference type="AlphaFoldDB" id="A0A0B6YLK8"/>
<organism evidence="1">
    <name type="scientific">Arion vulgaris</name>
    <dbReference type="NCBI Taxonomy" id="1028688"/>
    <lineage>
        <taxon>Eukaryota</taxon>
        <taxon>Metazoa</taxon>
        <taxon>Spiralia</taxon>
        <taxon>Lophotrochozoa</taxon>
        <taxon>Mollusca</taxon>
        <taxon>Gastropoda</taxon>
        <taxon>Heterobranchia</taxon>
        <taxon>Euthyneura</taxon>
        <taxon>Panpulmonata</taxon>
        <taxon>Eupulmonata</taxon>
        <taxon>Stylommatophora</taxon>
        <taxon>Helicina</taxon>
        <taxon>Arionoidea</taxon>
        <taxon>Arionidae</taxon>
        <taxon>Arion</taxon>
    </lineage>
</organism>
<feature type="non-terminal residue" evidence="1">
    <location>
        <position position="1"/>
    </location>
</feature>
<proteinExistence type="predicted"/>
<reference evidence="1" key="1">
    <citation type="submission" date="2014-12" db="EMBL/GenBank/DDBJ databases">
        <title>Insight into the proteome of Arion vulgaris.</title>
        <authorList>
            <person name="Aradska J."/>
            <person name="Bulat T."/>
            <person name="Smidak R."/>
            <person name="Sarate P."/>
            <person name="Gangsoo J."/>
            <person name="Sialana F."/>
            <person name="Bilban M."/>
            <person name="Lubec G."/>
        </authorList>
    </citation>
    <scope>NUCLEOTIDE SEQUENCE</scope>
    <source>
        <tissue evidence="1">Skin</tissue>
    </source>
</reference>